<gene>
    <name evidence="1" type="ORF">HMPREF0168_0865</name>
</gene>
<comment type="caution">
    <text evidence="1">The sequence shown here is derived from an EMBL/GenBank/DDBJ whole genome shotgun (WGS) entry which is preliminary data.</text>
</comment>
<evidence type="ECO:0000313" key="1">
    <source>
        <dbReference type="EMBL" id="EFM41472.1"/>
    </source>
</evidence>
<reference evidence="1 2" key="1">
    <citation type="submission" date="2010-08" db="EMBL/GenBank/DDBJ databases">
        <authorList>
            <person name="Muzny D."/>
            <person name="Qin X."/>
            <person name="Deng J."/>
            <person name="Jiang H."/>
            <person name="Liu Y."/>
            <person name="Qu J."/>
            <person name="Song X.-Z."/>
            <person name="Zhang L."/>
            <person name="Thornton R."/>
            <person name="Coyle M."/>
            <person name="Francisco L."/>
            <person name="Jackson L."/>
            <person name="Javaid M."/>
            <person name="Korchina V."/>
            <person name="Kovar C."/>
            <person name="Mata R."/>
            <person name="Mathew T."/>
            <person name="Ngo R."/>
            <person name="Nguyen L."/>
            <person name="Nguyen N."/>
            <person name="Okwuonu G."/>
            <person name="Ongeri F."/>
            <person name="Pham C."/>
            <person name="Simmons D."/>
            <person name="Wilczek-Boney K."/>
            <person name="Hale W."/>
            <person name="Jakkamsetti A."/>
            <person name="Pham P."/>
            <person name="Ruth R."/>
            <person name="San Lucas F."/>
            <person name="Warren J."/>
            <person name="Zhang J."/>
            <person name="Zhao Z."/>
            <person name="Zhou C."/>
            <person name="Zhu D."/>
            <person name="Lee S."/>
            <person name="Bess C."/>
            <person name="Blankenburg K."/>
            <person name="Forbes L."/>
            <person name="Fu Q."/>
            <person name="Gubbala S."/>
            <person name="Hirani K."/>
            <person name="Jayaseelan J.C."/>
            <person name="Lara F."/>
            <person name="Munidasa M."/>
            <person name="Palculict T."/>
            <person name="Patil S."/>
            <person name="Pu L.-L."/>
            <person name="Saada N."/>
            <person name="Tang L."/>
            <person name="Weissenberger G."/>
            <person name="Zhu Y."/>
            <person name="Hemphill L."/>
            <person name="Shang Y."/>
            <person name="Youmans B."/>
            <person name="Ayvaz T."/>
            <person name="Ross M."/>
            <person name="Santibanez J."/>
            <person name="Aqrawi P."/>
            <person name="Gross S."/>
            <person name="Joshi V."/>
            <person name="Fowler G."/>
            <person name="Nazareth L."/>
            <person name="Reid J."/>
            <person name="Worley K."/>
            <person name="Petrosino J."/>
            <person name="Highlander S."/>
            <person name="Gibbs R."/>
        </authorList>
    </citation>
    <scope>NUCLEOTIDE SEQUENCE [LARGE SCALE GENOMIC DNA]</scope>
    <source>
        <strain evidence="1 2">ATCC 27679</strain>
    </source>
</reference>
<dbReference type="HOGENOM" id="CLU_1955333_0_0_11"/>
<dbReference type="EMBL" id="AEEQ01000009">
    <property type="protein sequence ID" value="EFM41472.1"/>
    <property type="molecule type" value="Genomic_DNA"/>
</dbReference>
<dbReference type="Proteomes" id="UP000003323">
    <property type="component" value="Unassembled WGS sequence"/>
</dbReference>
<protein>
    <submittedName>
        <fullName evidence="1">Uncharacterized protein</fullName>
    </submittedName>
</protein>
<dbReference type="AlphaFoldDB" id="E0Q6V7"/>
<accession>E0Q6V7</accession>
<proteinExistence type="predicted"/>
<sequence length="128" mass="15108">MGIFFLRGDDDKEMTMDFIKLFNSRGYFITPYVDEFDGLGRTFTWRLSAKQRACLRYKMNGATKGFYPLIETDEDAEWLRDVAEHIDDALRAYDAGIDIHELLKREDRLAKPIHYIPREPKKPTRGRE</sequence>
<organism evidence="1 2">
    <name type="scientific">Bifidobacterium dentium ATCC 27679</name>
    <dbReference type="NCBI Taxonomy" id="871562"/>
    <lineage>
        <taxon>Bacteria</taxon>
        <taxon>Bacillati</taxon>
        <taxon>Actinomycetota</taxon>
        <taxon>Actinomycetes</taxon>
        <taxon>Bifidobacteriales</taxon>
        <taxon>Bifidobacteriaceae</taxon>
        <taxon>Bifidobacterium</taxon>
    </lineage>
</organism>
<name>E0Q6V7_9BIFI</name>
<evidence type="ECO:0000313" key="2">
    <source>
        <dbReference type="Proteomes" id="UP000003323"/>
    </source>
</evidence>